<accession>A0AAV4GIZ6</accession>
<evidence type="ECO:0000313" key="2">
    <source>
        <dbReference type="Proteomes" id="UP000762676"/>
    </source>
</evidence>
<evidence type="ECO:0008006" key="3">
    <source>
        <dbReference type="Google" id="ProtNLM"/>
    </source>
</evidence>
<dbReference type="EMBL" id="BMAT01008443">
    <property type="protein sequence ID" value="GFR85030.1"/>
    <property type="molecule type" value="Genomic_DNA"/>
</dbReference>
<dbReference type="Gene3D" id="3.10.100.10">
    <property type="entry name" value="Mannose-Binding Protein A, subunit A"/>
    <property type="match status" value="1"/>
</dbReference>
<reference evidence="1 2" key="1">
    <citation type="journal article" date="2021" name="Elife">
        <title>Chloroplast acquisition without the gene transfer in kleptoplastic sea slugs, Plakobranchus ocellatus.</title>
        <authorList>
            <person name="Maeda T."/>
            <person name="Takahashi S."/>
            <person name="Yoshida T."/>
            <person name="Shimamura S."/>
            <person name="Takaki Y."/>
            <person name="Nagai Y."/>
            <person name="Toyoda A."/>
            <person name="Suzuki Y."/>
            <person name="Arimoto A."/>
            <person name="Ishii H."/>
            <person name="Satoh N."/>
            <person name="Nishiyama T."/>
            <person name="Hasebe M."/>
            <person name="Maruyama T."/>
            <person name="Minagawa J."/>
            <person name="Obokata J."/>
            <person name="Shigenobu S."/>
        </authorList>
    </citation>
    <scope>NUCLEOTIDE SEQUENCE [LARGE SCALE GENOMIC DNA]</scope>
</reference>
<gene>
    <name evidence="1" type="ORF">ElyMa_004162800</name>
</gene>
<keyword evidence="2" id="KW-1185">Reference proteome</keyword>
<proteinExistence type="predicted"/>
<dbReference type="CDD" id="cd00037">
    <property type="entry name" value="CLECT"/>
    <property type="match status" value="1"/>
</dbReference>
<dbReference type="InterPro" id="IPR016187">
    <property type="entry name" value="CTDL_fold"/>
</dbReference>
<dbReference type="SUPFAM" id="SSF56436">
    <property type="entry name" value="C-type lectin-like"/>
    <property type="match status" value="1"/>
</dbReference>
<protein>
    <recommendedName>
        <fullName evidence="3">C-type lectin domain-containing protein</fullName>
    </recommendedName>
</protein>
<dbReference type="InterPro" id="IPR016186">
    <property type="entry name" value="C-type_lectin-like/link_sf"/>
</dbReference>
<evidence type="ECO:0000313" key="1">
    <source>
        <dbReference type="EMBL" id="GFR85030.1"/>
    </source>
</evidence>
<dbReference type="Proteomes" id="UP000762676">
    <property type="component" value="Unassembled WGS sequence"/>
</dbReference>
<dbReference type="AlphaFoldDB" id="A0AAV4GIZ6"/>
<sequence length="248" mass="27671">MESMVARGTEIQRREIFLVLKTLTPLLPTVTTVLMLMVTTHAVRGYDPYLDLRLITQRTTAEQGRQLCRERGYDGLAVLRKQNAFQRALTITENYRTRNSEGVYIGGTLCPSQNKIMWDDGREASDDASWGNNPPVKKNKKPNVMLGARGAMWMVTLDSLKASLCGNYLIQPIQGRTYPGQQPDVIQSDSTAVTSSVNYFLLCVSLCGHDDICVAVEFNSDLLTCTTFRANSYSNLIDNPASKTFVKN</sequence>
<comment type="caution">
    <text evidence="1">The sequence shown here is derived from an EMBL/GenBank/DDBJ whole genome shotgun (WGS) entry which is preliminary data.</text>
</comment>
<name>A0AAV4GIZ6_9GAST</name>
<organism evidence="1 2">
    <name type="scientific">Elysia marginata</name>
    <dbReference type="NCBI Taxonomy" id="1093978"/>
    <lineage>
        <taxon>Eukaryota</taxon>
        <taxon>Metazoa</taxon>
        <taxon>Spiralia</taxon>
        <taxon>Lophotrochozoa</taxon>
        <taxon>Mollusca</taxon>
        <taxon>Gastropoda</taxon>
        <taxon>Heterobranchia</taxon>
        <taxon>Euthyneura</taxon>
        <taxon>Panpulmonata</taxon>
        <taxon>Sacoglossa</taxon>
        <taxon>Placobranchoidea</taxon>
        <taxon>Plakobranchidae</taxon>
        <taxon>Elysia</taxon>
    </lineage>
</organism>